<comment type="caution">
    <text evidence="11">The sequence shown here is derived from an EMBL/GenBank/DDBJ whole genome shotgun (WGS) entry which is preliminary data.</text>
</comment>
<keyword evidence="12" id="KW-1185">Reference proteome</keyword>
<gene>
    <name evidence="11" type="ORF">HPULCUR_010757</name>
</gene>
<dbReference type="CDD" id="cd10001">
    <property type="entry name" value="HDAC_classII_APAH"/>
    <property type="match status" value="1"/>
</dbReference>
<evidence type="ECO:0000256" key="5">
    <source>
        <dbReference type="ARBA" id="ARBA00022801"/>
    </source>
</evidence>
<evidence type="ECO:0008006" key="13">
    <source>
        <dbReference type="Google" id="ProtNLM"/>
    </source>
</evidence>
<evidence type="ECO:0000259" key="8">
    <source>
        <dbReference type="Pfam" id="PF00850"/>
    </source>
</evidence>
<dbReference type="InterPro" id="IPR002355">
    <property type="entry name" value="Cu_oxidase_Cu_BS"/>
</dbReference>
<evidence type="ECO:0000313" key="11">
    <source>
        <dbReference type="EMBL" id="GAA5805243.1"/>
    </source>
</evidence>
<comment type="similarity">
    <text evidence="3">Belongs to the multicopper oxidase family.</text>
</comment>
<evidence type="ECO:0000313" key="12">
    <source>
        <dbReference type="Proteomes" id="UP001476247"/>
    </source>
</evidence>
<dbReference type="Pfam" id="PF00850">
    <property type="entry name" value="Hist_deacetyl"/>
    <property type="match status" value="2"/>
</dbReference>
<dbReference type="PROSITE" id="PS00079">
    <property type="entry name" value="MULTICOPPER_OXIDASE1"/>
    <property type="match status" value="1"/>
</dbReference>
<keyword evidence="7" id="KW-0560">Oxidoreductase</keyword>
<dbReference type="PANTHER" id="PTHR10625">
    <property type="entry name" value="HISTONE DEACETYLASE HDAC1-RELATED"/>
    <property type="match status" value="1"/>
</dbReference>
<dbReference type="Proteomes" id="UP001476247">
    <property type="component" value="Unassembled WGS sequence"/>
</dbReference>
<evidence type="ECO:0000256" key="4">
    <source>
        <dbReference type="ARBA" id="ARBA00022723"/>
    </source>
</evidence>
<dbReference type="SUPFAM" id="SSF49503">
    <property type="entry name" value="Cupredoxins"/>
    <property type="match status" value="2"/>
</dbReference>
<evidence type="ECO:0000259" key="9">
    <source>
        <dbReference type="Pfam" id="PF07731"/>
    </source>
</evidence>
<dbReference type="Gene3D" id="2.60.40.420">
    <property type="entry name" value="Cupredoxins - blue copper proteins"/>
    <property type="match status" value="1"/>
</dbReference>
<dbReference type="InterPro" id="IPR011706">
    <property type="entry name" value="Cu-oxidase_C"/>
</dbReference>
<protein>
    <recommendedName>
        <fullName evidence="13">Histone deacetylase</fullName>
    </recommendedName>
</protein>
<dbReference type="InterPro" id="IPR011707">
    <property type="entry name" value="Cu-oxidase-like_N"/>
</dbReference>
<evidence type="ECO:0000256" key="7">
    <source>
        <dbReference type="ARBA" id="ARBA00023002"/>
    </source>
</evidence>
<dbReference type="PROSITE" id="PS00080">
    <property type="entry name" value="MULTICOPPER_OXIDASE2"/>
    <property type="match status" value="1"/>
</dbReference>
<name>A0ABP9YE60_9FUNG</name>
<organism evidence="11 12">
    <name type="scientific">Helicostylum pulchrum</name>
    <dbReference type="NCBI Taxonomy" id="562976"/>
    <lineage>
        <taxon>Eukaryota</taxon>
        <taxon>Fungi</taxon>
        <taxon>Fungi incertae sedis</taxon>
        <taxon>Mucoromycota</taxon>
        <taxon>Mucoromycotina</taxon>
        <taxon>Mucoromycetes</taxon>
        <taxon>Mucorales</taxon>
        <taxon>Mucorineae</taxon>
        <taxon>Mucoraceae</taxon>
        <taxon>Helicostylum</taxon>
    </lineage>
</organism>
<dbReference type="InterPro" id="IPR023801">
    <property type="entry name" value="His_deacetylse_dom"/>
</dbReference>
<dbReference type="InterPro" id="IPR033138">
    <property type="entry name" value="Cu_oxidase_CS"/>
</dbReference>
<sequence>MQVVYSDDELLHNPLNEMTGGEWKPYVESPKRLVSIKNFIDRHPEFEVVDPNDYSLGPILDVHRQDYVCFLQSIYEEWVAEGKPAEACLGETFSLPAMTGKIDPEVVRKTANKSASGKMGYYTCDLSVCFVKNTWRATYASAQVAISAAHRLTEAIVTKDKSQSIYALCRPPGHHSSHQMAAGYCFVNNAAVVTRFLQNYTFEDMNKAKKPYGFDLEAIRKQEFSTGTATENKKILIVDIDYHHGNGTQDIFYDDSSVFYVSLHGFPDYPYFTGSAEETGRGEGIGYNINIPLDPKTTTDAIYLDNLERVLNQQSVVDFEADVVVVSMGLDTWHEDPIAGMKGLVDMNTYRKMGSLIKTSASCNGRPVLFVQEGGYTIEKLGDLAGSVLQVLLFLFQYVYAAPVNTTDSIRRFYIAAEEEVWNYAPMQWDNVRDQPLTKAPSSLYTVYRKNSRIGSTYVKAFYRQYRDETFSTPIAHDSALGNLGPIIRAEAGDQVHITFYNKASYPHSLHPHTTIVNNKTDLPGQFVRPGEKYRYVWDIPLEYSFPENQSSVVWTYSSKSSPVGDINAGLLGLVIIYQKGTLEFTSPGSMFQKPKNIDKEVFTIMTTTDESESTYFTESGERAGFNVDRLKELERKDPLFKESNRMYHINGYVYNNNKNIELVYGSHVRWYIISYGVSDDDVHTAHWHGATMLYHGHRVDVVDLTPVGFEVVDMVPDNEGQWLFHCHVASHFESGMSAFYQIEKVVYTGDEGWE</sequence>
<feature type="domain" description="Plastocyanin-like" evidence="10">
    <location>
        <begin position="484"/>
        <end position="580"/>
    </location>
</feature>
<dbReference type="InterPro" id="IPR008972">
    <property type="entry name" value="Cupredoxin"/>
</dbReference>
<comment type="cofactor">
    <cofactor evidence="1">
        <name>Zn(2+)</name>
        <dbReference type="ChEBI" id="CHEBI:29105"/>
    </cofactor>
</comment>
<keyword evidence="4" id="KW-0479">Metal-binding</keyword>
<evidence type="ECO:0000256" key="3">
    <source>
        <dbReference type="ARBA" id="ARBA00010609"/>
    </source>
</evidence>
<dbReference type="EMBL" id="BAABUJ010000043">
    <property type="protein sequence ID" value="GAA5805243.1"/>
    <property type="molecule type" value="Genomic_DNA"/>
</dbReference>
<comment type="similarity">
    <text evidence="2">Belongs to the histone deacetylase family.</text>
</comment>
<evidence type="ECO:0000256" key="1">
    <source>
        <dbReference type="ARBA" id="ARBA00001947"/>
    </source>
</evidence>
<dbReference type="SUPFAM" id="SSF52768">
    <property type="entry name" value="Arginase/deacetylase"/>
    <property type="match status" value="1"/>
</dbReference>
<evidence type="ECO:0000256" key="2">
    <source>
        <dbReference type="ARBA" id="ARBA00005947"/>
    </source>
</evidence>
<feature type="domain" description="Histone deacetylase" evidence="8">
    <location>
        <begin position="231"/>
        <end position="391"/>
    </location>
</feature>
<evidence type="ECO:0000256" key="6">
    <source>
        <dbReference type="ARBA" id="ARBA00022833"/>
    </source>
</evidence>
<dbReference type="Gene3D" id="3.40.800.20">
    <property type="entry name" value="Histone deacetylase domain"/>
    <property type="match status" value="1"/>
</dbReference>
<feature type="domain" description="Plastocyanin-like" evidence="9">
    <location>
        <begin position="647"/>
        <end position="740"/>
    </location>
</feature>
<reference evidence="11 12" key="1">
    <citation type="submission" date="2024-04" db="EMBL/GenBank/DDBJ databases">
        <title>genome sequences of Mucor flavus KT1a and Helicostylum pulchrum KT1b strains isolation_sourced from the surface of a dry-aged beef.</title>
        <authorList>
            <person name="Toyotome T."/>
            <person name="Hosono M."/>
            <person name="Torimaru M."/>
            <person name="Fukuda K."/>
            <person name="Mikami N."/>
        </authorList>
    </citation>
    <scope>NUCLEOTIDE SEQUENCE [LARGE SCALE GENOMIC DNA]</scope>
    <source>
        <strain evidence="11 12">KT1b</strain>
    </source>
</reference>
<evidence type="ECO:0000259" key="10">
    <source>
        <dbReference type="Pfam" id="PF07732"/>
    </source>
</evidence>
<proteinExistence type="inferred from homology"/>
<keyword evidence="6" id="KW-0862">Zinc</keyword>
<keyword evidence="5" id="KW-0378">Hydrolase</keyword>
<dbReference type="InterPro" id="IPR023696">
    <property type="entry name" value="Ureohydrolase_dom_sf"/>
</dbReference>
<accession>A0ABP9YE60</accession>
<feature type="domain" description="Histone deacetylase" evidence="8">
    <location>
        <begin position="27"/>
        <end position="200"/>
    </location>
</feature>
<dbReference type="InterPro" id="IPR037138">
    <property type="entry name" value="His_deacetylse_dom_sf"/>
</dbReference>
<dbReference type="Pfam" id="PF07731">
    <property type="entry name" value="Cu-oxidase_2"/>
    <property type="match status" value="1"/>
</dbReference>
<dbReference type="PANTHER" id="PTHR10625:SF17">
    <property type="entry name" value="HISTONE DEACETYLASE 8"/>
    <property type="match status" value="1"/>
</dbReference>
<dbReference type="Pfam" id="PF07732">
    <property type="entry name" value="Cu-oxidase_3"/>
    <property type="match status" value="1"/>
</dbReference>